<keyword evidence="2" id="KW-1185">Reference proteome</keyword>
<gene>
    <name evidence="1" type="ORF">HMPREF9431_00449</name>
</gene>
<protein>
    <submittedName>
        <fullName evidence="1">Uncharacterized protein</fullName>
    </submittedName>
</protein>
<comment type="caution">
    <text evidence="1">The sequence shown here is derived from an EMBL/GenBank/DDBJ whole genome shotgun (WGS) entry which is preliminary data.</text>
</comment>
<evidence type="ECO:0000313" key="2">
    <source>
        <dbReference type="Proteomes" id="UP000005141"/>
    </source>
</evidence>
<evidence type="ECO:0000313" key="1">
    <source>
        <dbReference type="EMBL" id="EGV34270.1"/>
    </source>
</evidence>
<reference evidence="1 2" key="1">
    <citation type="submission" date="2011-07" db="EMBL/GenBank/DDBJ databases">
        <title>The Genome Sequence of Prevotella oulorum F0390.</title>
        <authorList>
            <consortium name="The Broad Institute Genome Sequencing Platform"/>
            <consortium name="The Broad Institute Genome Sequencing Center for Infectious Disease"/>
            <person name="Earl A."/>
            <person name="Ward D."/>
            <person name="Feldgarden M."/>
            <person name="Gevers D."/>
            <person name="Izard J."/>
            <person name="Ganesan A."/>
            <person name="Baranova O.V."/>
            <person name="Blanton J.M."/>
            <person name="Tanner A.C."/>
            <person name="Dewhirst F.E."/>
            <person name="Young S.K."/>
            <person name="Zeng Q."/>
            <person name="Gargeya S."/>
            <person name="Fitzgerald M."/>
            <person name="Haas B."/>
            <person name="Abouelleil A."/>
            <person name="Alvarado L."/>
            <person name="Arachchi H.M."/>
            <person name="Berlin A."/>
            <person name="Brown A."/>
            <person name="Chapman S.B."/>
            <person name="Chen Z."/>
            <person name="Dunbar C."/>
            <person name="Freedman E."/>
            <person name="Gearin G."/>
            <person name="Gellesch M."/>
            <person name="Goldberg J."/>
            <person name="Griggs A."/>
            <person name="Gujja S."/>
            <person name="Heiman D."/>
            <person name="Howarth C."/>
            <person name="Larson L."/>
            <person name="Lui A."/>
            <person name="MacDonald P.J.P."/>
            <person name="Mehta T."/>
            <person name="Montmayeur A."/>
            <person name="Murphy C."/>
            <person name="Neiman D."/>
            <person name="Pearson M."/>
            <person name="Priest M."/>
            <person name="Roberts A."/>
            <person name="Saif S."/>
            <person name="Shea T."/>
            <person name="Shenoy N."/>
            <person name="Sisk P."/>
            <person name="Stolte C."/>
            <person name="Sykes S."/>
            <person name="Wortman J."/>
            <person name="Nusbaum C."/>
            <person name="Birren B."/>
        </authorList>
    </citation>
    <scope>NUCLEOTIDE SEQUENCE [LARGE SCALE GENOMIC DNA]</scope>
    <source>
        <strain evidence="1 2">F0390</strain>
    </source>
</reference>
<dbReference type="EMBL" id="ADGI01000017">
    <property type="protein sequence ID" value="EGV34270.1"/>
    <property type="molecule type" value="Genomic_DNA"/>
</dbReference>
<sequence length="54" mass="6107">MSYKPKNNKNMELTQGQISEIISNYTSSSEGFVTLQSLIMNSLMAHERELLVLS</sequence>
<dbReference type="PATRIC" id="fig|702438.4.peg.460"/>
<name>G1W9E8_9BACT</name>
<accession>G1W9E8</accession>
<organism evidence="1 2">
    <name type="scientific">Segatella oulorum F0390</name>
    <dbReference type="NCBI Taxonomy" id="702438"/>
    <lineage>
        <taxon>Bacteria</taxon>
        <taxon>Pseudomonadati</taxon>
        <taxon>Bacteroidota</taxon>
        <taxon>Bacteroidia</taxon>
        <taxon>Bacteroidales</taxon>
        <taxon>Prevotellaceae</taxon>
        <taxon>Segatella</taxon>
    </lineage>
</organism>
<dbReference type="Proteomes" id="UP000005141">
    <property type="component" value="Unassembled WGS sequence"/>
</dbReference>
<dbReference type="HOGENOM" id="CLU_3046641_0_0_10"/>
<dbReference type="AlphaFoldDB" id="G1W9E8"/>
<proteinExistence type="predicted"/>